<dbReference type="GO" id="GO:0016887">
    <property type="term" value="F:ATP hydrolysis activity"/>
    <property type="evidence" value="ECO:0007669"/>
    <property type="project" value="InterPro"/>
</dbReference>
<organism evidence="7 8">
    <name type="scientific">Coemansia javaensis</name>
    <dbReference type="NCBI Taxonomy" id="2761396"/>
    <lineage>
        <taxon>Eukaryota</taxon>
        <taxon>Fungi</taxon>
        <taxon>Fungi incertae sedis</taxon>
        <taxon>Zoopagomycota</taxon>
        <taxon>Kickxellomycotina</taxon>
        <taxon>Kickxellomycetes</taxon>
        <taxon>Kickxellales</taxon>
        <taxon>Kickxellaceae</taxon>
        <taxon>Coemansia</taxon>
    </lineage>
</organism>
<evidence type="ECO:0000256" key="3">
    <source>
        <dbReference type="ARBA" id="ARBA00022840"/>
    </source>
</evidence>
<gene>
    <name evidence="7" type="primary">FIGNL1</name>
    <name evidence="7" type="ORF">H4R18_003783</name>
</gene>
<evidence type="ECO:0000256" key="2">
    <source>
        <dbReference type="ARBA" id="ARBA00022741"/>
    </source>
</evidence>
<feature type="compositionally biased region" description="Low complexity" evidence="5">
    <location>
        <begin position="196"/>
        <end position="208"/>
    </location>
</feature>
<comment type="similarity">
    <text evidence="1 4">Belongs to the AAA ATPase family.</text>
</comment>
<dbReference type="InterPro" id="IPR041569">
    <property type="entry name" value="AAA_lid_3"/>
</dbReference>
<evidence type="ECO:0000256" key="5">
    <source>
        <dbReference type="SAM" id="MobiDB-lite"/>
    </source>
</evidence>
<dbReference type="FunFam" id="3.40.50.300:FF:000093">
    <property type="entry name" value="Fidgetin-like 1"/>
    <property type="match status" value="1"/>
</dbReference>
<dbReference type="SMART" id="SM00382">
    <property type="entry name" value="AAA"/>
    <property type="match status" value="1"/>
</dbReference>
<feature type="region of interest" description="Disordered" evidence="5">
    <location>
        <begin position="1"/>
        <end position="29"/>
    </location>
</feature>
<keyword evidence="8" id="KW-1185">Reference proteome</keyword>
<protein>
    <submittedName>
        <fullName evidence="7">Fidgetin-like protein 1</fullName>
    </submittedName>
</protein>
<name>A0A9W8H9F5_9FUNG</name>
<comment type="caution">
    <text evidence="7">The sequence shown here is derived from an EMBL/GenBank/DDBJ whole genome shotgun (WGS) entry which is preliminary data.</text>
</comment>
<evidence type="ECO:0000256" key="4">
    <source>
        <dbReference type="RuleBase" id="RU003651"/>
    </source>
</evidence>
<evidence type="ECO:0000256" key="1">
    <source>
        <dbReference type="ARBA" id="ARBA00006914"/>
    </source>
</evidence>
<dbReference type="PROSITE" id="PS00674">
    <property type="entry name" value="AAA"/>
    <property type="match status" value="1"/>
</dbReference>
<dbReference type="GO" id="GO:0005524">
    <property type="term" value="F:ATP binding"/>
    <property type="evidence" value="ECO:0007669"/>
    <property type="project" value="UniProtKB-KW"/>
</dbReference>
<dbReference type="Gene3D" id="1.10.8.60">
    <property type="match status" value="1"/>
</dbReference>
<dbReference type="Pfam" id="PF00004">
    <property type="entry name" value="AAA"/>
    <property type="match status" value="1"/>
</dbReference>
<dbReference type="InterPro" id="IPR003593">
    <property type="entry name" value="AAA+_ATPase"/>
</dbReference>
<dbReference type="PANTHER" id="PTHR23074">
    <property type="entry name" value="AAA DOMAIN-CONTAINING"/>
    <property type="match status" value="1"/>
</dbReference>
<dbReference type="InterPro" id="IPR003960">
    <property type="entry name" value="ATPase_AAA_CS"/>
</dbReference>
<feature type="region of interest" description="Disordered" evidence="5">
    <location>
        <begin position="179"/>
        <end position="208"/>
    </location>
</feature>
<evidence type="ECO:0000313" key="8">
    <source>
        <dbReference type="Proteomes" id="UP001140217"/>
    </source>
</evidence>
<dbReference type="Gene3D" id="3.40.50.300">
    <property type="entry name" value="P-loop containing nucleotide triphosphate hydrolases"/>
    <property type="match status" value="1"/>
</dbReference>
<accession>A0A9W8H9F5</accession>
<feature type="domain" description="AAA+ ATPase" evidence="6">
    <location>
        <begin position="347"/>
        <end position="483"/>
    </location>
</feature>
<keyword evidence="2 4" id="KW-0547">Nucleotide-binding</keyword>
<keyword evidence="3 4" id="KW-0067">ATP-binding</keyword>
<feature type="compositionally biased region" description="Basic and acidic residues" evidence="5">
    <location>
        <begin position="1"/>
        <end position="12"/>
    </location>
</feature>
<feature type="region of interest" description="Disordered" evidence="5">
    <location>
        <begin position="245"/>
        <end position="288"/>
    </location>
</feature>
<dbReference type="PANTHER" id="PTHR23074:SF17">
    <property type="entry name" value="FIDGETIN-LIKE PROTEIN 1"/>
    <property type="match status" value="1"/>
</dbReference>
<dbReference type="Proteomes" id="UP001140217">
    <property type="component" value="Unassembled WGS sequence"/>
</dbReference>
<dbReference type="OrthoDB" id="10251136at2759"/>
<dbReference type="AlphaFoldDB" id="A0A9W8H9F5"/>
<feature type="region of interest" description="Disordered" evidence="5">
    <location>
        <begin position="102"/>
        <end position="164"/>
    </location>
</feature>
<dbReference type="FunFam" id="1.10.8.60:FF:000022">
    <property type="entry name" value="Fidgetin like 1"/>
    <property type="match status" value="1"/>
</dbReference>
<dbReference type="InterPro" id="IPR003959">
    <property type="entry name" value="ATPase_AAA_core"/>
</dbReference>
<dbReference type="SUPFAM" id="SSF52540">
    <property type="entry name" value="P-loop containing nucleoside triphosphate hydrolases"/>
    <property type="match status" value="1"/>
</dbReference>
<proteinExistence type="inferred from homology"/>
<evidence type="ECO:0000313" key="7">
    <source>
        <dbReference type="EMBL" id="KAJ2779822.1"/>
    </source>
</evidence>
<dbReference type="InterPro" id="IPR050304">
    <property type="entry name" value="MT-severing_AAA_ATPase"/>
</dbReference>
<dbReference type="Pfam" id="PF17862">
    <property type="entry name" value="AAA_lid_3"/>
    <property type="match status" value="1"/>
</dbReference>
<dbReference type="InterPro" id="IPR027417">
    <property type="entry name" value="P-loop_NTPase"/>
</dbReference>
<dbReference type="EMBL" id="JANBUL010000161">
    <property type="protein sequence ID" value="KAJ2779822.1"/>
    <property type="molecule type" value="Genomic_DNA"/>
</dbReference>
<reference evidence="7" key="1">
    <citation type="submission" date="2022-07" db="EMBL/GenBank/DDBJ databases">
        <title>Phylogenomic reconstructions and comparative analyses of Kickxellomycotina fungi.</title>
        <authorList>
            <person name="Reynolds N.K."/>
            <person name="Stajich J.E."/>
            <person name="Barry K."/>
            <person name="Grigoriev I.V."/>
            <person name="Crous P."/>
            <person name="Smith M.E."/>
        </authorList>
    </citation>
    <scope>NUCLEOTIDE SEQUENCE</scope>
    <source>
        <strain evidence="7">NBRC 105414</strain>
    </source>
</reference>
<evidence type="ECO:0000259" key="6">
    <source>
        <dbReference type="SMART" id="SM00382"/>
    </source>
</evidence>
<sequence length="602" mass="64103">MDSDGAAERGVFERNQFALEQDETSSTGTLAAREQELLNALHIEARLGACPAPAAGGRLGCGGAAQAFGDAVRAHGGAALGVLAAVERSSLGAGVWAQLDARRKQHAQQQRPPPLAPAVRQDMPPRAPGIASNKRSRSDETGLPVRSEPGPGEPEPGEPPAGELVSSEFVSARHQMKIDAAKRHSSGDGGSGGQYRPAGPRAAAAAGRRVAGRRAAAAASDDDADEAGRVSDPYFAGAASTTGSLAARLQRPRGGLRRGGASTMARQRTGSVQHQQQQQHQDEPEVDERLRNIEPRMVEMIESEIVTTAHNVTWDDIAGLGQAKRAVHMAVIYPLLRPELFQGIRAPPKGLLLFGPPGTGKTLIGKCIASQAGATFFSISASSLTSKWIGEGEKMVRALFAVARVRQPTVIFIDEIDSLLTQRTDGEQEATRRIKTEFLVQLDGCGTGEADRIILLGATNRPHELDEAARRRFPKRLYVPLPDRAGRRTIVANLLRKQTHSLTDAQLEAVCDRTDGFSGADVDTLCREAAFGPIRSIADIASARVDDVRPIDFADFEYALTQVRPSVSPKDLESHIRFNSLYGMSAAAPEPDNNAPPGSGAQ</sequence>